<dbReference type="Proteomes" id="UP000627205">
    <property type="component" value="Unassembled WGS sequence"/>
</dbReference>
<dbReference type="GO" id="GO:0004844">
    <property type="term" value="F:uracil DNA N-glycosylase activity"/>
    <property type="evidence" value="ECO:0007669"/>
    <property type="project" value="InterPro"/>
</dbReference>
<dbReference type="InterPro" id="IPR002043">
    <property type="entry name" value="UDG_fam1"/>
</dbReference>
<accession>A0A8J3F4P3</accession>
<proteinExistence type="predicted"/>
<reference evidence="1" key="2">
    <citation type="submission" date="2020-09" db="EMBL/GenBank/DDBJ databases">
        <authorList>
            <person name="Sun Q."/>
            <person name="Sedlacek I."/>
        </authorList>
    </citation>
    <scope>NUCLEOTIDE SEQUENCE</scope>
    <source>
        <strain evidence="1">CCM 7664</strain>
    </source>
</reference>
<evidence type="ECO:0000313" key="1">
    <source>
        <dbReference type="EMBL" id="GGI53254.1"/>
    </source>
</evidence>
<evidence type="ECO:0000313" key="2">
    <source>
        <dbReference type="Proteomes" id="UP000627205"/>
    </source>
</evidence>
<comment type="caution">
    <text evidence="1">The sequence shown here is derived from an EMBL/GenBank/DDBJ whole genome shotgun (WGS) entry which is preliminary data.</text>
</comment>
<protein>
    <submittedName>
        <fullName evidence="1">Uracil-DNA glycosylase</fullName>
    </submittedName>
</protein>
<dbReference type="PANTHER" id="PTHR11264:SF8">
    <property type="entry name" value="URACIL-DNA GLYCOSYLASE-LIKE DOMAIN-CONTAINING PROTEIN"/>
    <property type="match status" value="1"/>
</dbReference>
<keyword evidence="2" id="KW-1185">Reference proteome</keyword>
<reference evidence="1" key="1">
    <citation type="journal article" date="2014" name="Int. J. Syst. Evol. Microbiol.">
        <title>Complete genome sequence of Corynebacterium casei LMG S-19264T (=DSM 44701T), isolated from a smear-ripened cheese.</title>
        <authorList>
            <consortium name="US DOE Joint Genome Institute (JGI-PGF)"/>
            <person name="Walter F."/>
            <person name="Albersmeier A."/>
            <person name="Kalinowski J."/>
            <person name="Ruckert C."/>
        </authorList>
    </citation>
    <scope>NUCLEOTIDE SEQUENCE</scope>
    <source>
        <strain evidence="1">CCM 7664</strain>
    </source>
</reference>
<dbReference type="RefSeq" id="WP_229723917.1">
    <property type="nucleotide sequence ID" value="NZ_BMDP01000001.1"/>
</dbReference>
<dbReference type="AlphaFoldDB" id="A0A8J3F4P3"/>
<organism evidence="1 2">
    <name type="scientific">Oxalicibacterium solurbis</name>
    <dbReference type="NCBI Taxonomy" id="69280"/>
    <lineage>
        <taxon>Bacteria</taxon>
        <taxon>Pseudomonadati</taxon>
        <taxon>Pseudomonadota</taxon>
        <taxon>Betaproteobacteria</taxon>
        <taxon>Burkholderiales</taxon>
        <taxon>Oxalobacteraceae</taxon>
        <taxon>Oxalicibacterium</taxon>
    </lineage>
</organism>
<dbReference type="GO" id="GO:0097510">
    <property type="term" value="P:base-excision repair, AP site formation via deaminated base removal"/>
    <property type="evidence" value="ECO:0007669"/>
    <property type="project" value="TreeGrafter"/>
</dbReference>
<dbReference type="EMBL" id="BMDP01000001">
    <property type="protein sequence ID" value="GGI53254.1"/>
    <property type="molecule type" value="Genomic_DNA"/>
</dbReference>
<sequence length="258" mass="28408">MIPHSFTSQIALAHASWRPVIEAGLRAIDEAYPDYLETLADGHYLPNGGRVFAAFAQPLDAVRYVLVGEGPYPRPDSATGVCFMDGAVSQLWSEKGLSKPVNRATSLRNFMKMLLVADGQLMLEQTTGEVLSEVAHKARTSDHVIQTLPELQANLTKHGFLLLNATLVYRADVPPLKEAKAWLPFLQTVLAALADHAVKHGKEPPTLVLWGKIAVQLEALPANSRFPKKTSEHPYNLSFIGNATMQHLFGSMHLLRKQ</sequence>
<name>A0A8J3F4P3_9BURK</name>
<gene>
    <name evidence="1" type="ORF">GCM10011430_04280</name>
</gene>
<dbReference type="SUPFAM" id="SSF52141">
    <property type="entry name" value="Uracil-DNA glycosylase-like"/>
    <property type="match status" value="1"/>
</dbReference>
<dbReference type="InterPro" id="IPR036895">
    <property type="entry name" value="Uracil-DNA_glycosylase-like_sf"/>
</dbReference>
<dbReference type="Gene3D" id="3.40.470.10">
    <property type="entry name" value="Uracil-DNA glycosylase-like domain"/>
    <property type="match status" value="1"/>
</dbReference>
<dbReference type="PANTHER" id="PTHR11264">
    <property type="entry name" value="URACIL-DNA GLYCOSYLASE"/>
    <property type="match status" value="1"/>
</dbReference>